<accession>H3BBE0</accession>
<feature type="transmembrane region" description="Helical" evidence="7">
    <location>
        <begin position="101"/>
        <end position="122"/>
    </location>
</feature>
<dbReference type="NCBIfam" id="TIGR00861">
    <property type="entry name" value="MIP"/>
    <property type="match status" value="1"/>
</dbReference>
<evidence type="ECO:0000256" key="1">
    <source>
        <dbReference type="ARBA" id="ARBA00004141"/>
    </source>
</evidence>
<comment type="subcellular location">
    <subcellularLocation>
        <location evidence="1">Membrane</location>
        <topology evidence="1">Multi-pass membrane protein</topology>
    </subcellularLocation>
</comment>
<dbReference type="InterPro" id="IPR034294">
    <property type="entry name" value="Aquaporin_transptr"/>
</dbReference>
<gene>
    <name evidence="8" type="primary">LOC102361875</name>
</gene>
<dbReference type="InterPro" id="IPR000425">
    <property type="entry name" value="MIP"/>
</dbReference>
<organism evidence="8 9">
    <name type="scientific">Latimeria chalumnae</name>
    <name type="common">Coelacanth</name>
    <dbReference type="NCBI Taxonomy" id="7897"/>
    <lineage>
        <taxon>Eukaryota</taxon>
        <taxon>Metazoa</taxon>
        <taxon>Chordata</taxon>
        <taxon>Craniata</taxon>
        <taxon>Vertebrata</taxon>
        <taxon>Euteleostomi</taxon>
        <taxon>Coelacanthiformes</taxon>
        <taxon>Coelacanthidae</taxon>
        <taxon>Latimeria</taxon>
    </lineage>
</organism>
<reference evidence="8" key="3">
    <citation type="submission" date="2025-09" db="UniProtKB">
        <authorList>
            <consortium name="Ensembl"/>
        </authorList>
    </citation>
    <scope>IDENTIFICATION</scope>
</reference>
<dbReference type="CDD" id="cd00333">
    <property type="entry name" value="MIP"/>
    <property type="match status" value="1"/>
</dbReference>
<dbReference type="GO" id="GO:0005886">
    <property type="term" value="C:plasma membrane"/>
    <property type="evidence" value="ECO:0007669"/>
    <property type="project" value="TreeGrafter"/>
</dbReference>
<evidence type="ECO:0000256" key="3">
    <source>
        <dbReference type="ARBA" id="ARBA00022692"/>
    </source>
</evidence>
<reference evidence="9" key="1">
    <citation type="submission" date="2011-08" db="EMBL/GenBank/DDBJ databases">
        <title>The draft genome of Latimeria chalumnae.</title>
        <authorList>
            <person name="Di Palma F."/>
            <person name="Alfoldi J."/>
            <person name="Johnson J."/>
            <person name="Berlin A."/>
            <person name="Gnerre S."/>
            <person name="Jaffe D."/>
            <person name="MacCallum I."/>
            <person name="Young S."/>
            <person name="Walker B.J."/>
            <person name="Lander E."/>
            <person name="Lindblad-Toh K."/>
        </authorList>
    </citation>
    <scope>NUCLEOTIDE SEQUENCE [LARGE SCALE GENOMIC DNA]</scope>
    <source>
        <strain evidence="9">Wild caught</strain>
    </source>
</reference>
<keyword evidence="4 7" id="KW-1133">Transmembrane helix</keyword>
<feature type="transmembrane region" description="Helical" evidence="7">
    <location>
        <begin position="12"/>
        <end position="38"/>
    </location>
</feature>
<dbReference type="SUPFAM" id="SSF81338">
    <property type="entry name" value="Aquaporin-like"/>
    <property type="match status" value="1"/>
</dbReference>
<dbReference type="Gene3D" id="1.20.1080.10">
    <property type="entry name" value="Glycerol uptake facilitator protein"/>
    <property type="match status" value="1"/>
</dbReference>
<dbReference type="EMBL" id="AFYH01058142">
    <property type="status" value="NOT_ANNOTATED_CDS"/>
    <property type="molecule type" value="Genomic_DNA"/>
</dbReference>
<keyword evidence="9" id="KW-1185">Reference proteome</keyword>
<dbReference type="InterPro" id="IPR023271">
    <property type="entry name" value="Aquaporin-like"/>
</dbReference>
<dbReference type="PRINTS" id="PR00783">
    <property type="entry name" value="MINTRINSICP"/>
</dbReference>
<dbReference type="PANTHER" id="PTHR19139:SF199">
    <property type="entry name" value="MIP17260P"/>
    <property type="match status" value="1"/>
</dbReference>
<feature type="transmembrane region" description="Helical" evidence="7">
    <location>
        <begin position="216"/>
        <end position="236"/>
    </location>
</feature>
<dbReference type="PANTHER" id="PTHR19139">
    <property type="entry name" value="AQUAPORIN TRANSPORTER"/>
    <property type="match status" value="1"/>
</dbReference>
<dbReference type="GeneTree" id="ENSGT00940000160612"/>
<evidence type="ECO:0000256" key="2">
    <source>
        <dbReference type="ARBA" id="ARBA00006175"/>
    </source>
</evidence>
<dbReference type="STRING" id="7897.ENSLACP00000019211"/>
<evidence type="ECO:0000313" key="8">
    <source>
        <dbReference type="Ensembl" id="ENSLACP00000019211.1"/>
    </source>
</evidence>
<evidence type="ECO:0000256" key="6">
    <source>
        <dbReference type="RuleBase" id="RU000477"/>
    </source>
</evidence>
<dbReference type="GO" id="GO:0015250">
    <property type="term" value="F:water channel activity"/>
    <property type="evidence" value="ECO:0007669"/>
    <property type="project" value="TreeGrafter"/>
</dbReference>
<name>H3BBE0_LATCH</name>
<dbReference type="Pfam" id="PF00230">
    <property type="entry name" value="MIP"/>
    <property type="match status" value="1"/>
</dbReference>
<dbReference type="OMA" id="GDWWAEL"/>
<comment type="similarity">
    <text evidence="2 6">Belongs to the MIP/aquaporin (TC 1.A.8) family.</text>
</comment>
<dbReference type="AlphaFoldDB" id="H3BBE0"/>
<reference evidence="8" key="2">
    <citation type="submission" date="2025-08" db="UniProtKB">
        <authorList>
            <consortium name="Ensembl"/>
        </authorList>
    </citation>
    <scope>IDENTIFICATION</scope>
</reference>
<dbReference type="Ensembl" id="ENSLACT00000019344.1">
    <property type="protein sequence ID" value="ENSLACP00000019211.1"/>
    <property type="gene ID" value="ENSLACG00000016900.1"/>
</dbReference>
<proteinExistence type="inferred from homology"/>
<dbReference type="InParanoid" id="H3BBE0"/>
<feature type="transmembrane region" description="Helical" evidence="7">
    <location>
        <begin position="142"/>
        <end position="161"/>
    </location>
</feature>
<feature type="transmembrane region" description="Helical" evidence="7">
    <location>
        <begin position="58"/>
        <end position="80"/>
    </location>
</feature>
<keyword evidence="5 7" id="KW-0472">Membrane</keyword>
<dbReference type="eggNOG" id="KOG0223">
    <property type="taxonomic scope" value="Eukaryota"/>
</dbReference>
<evidence type="ECO:0000313" key="9">
    <source>
        <dbReference type="Proteomes" id="UP000008672"/>
    </source>
</evidence>
<keyword evidence="3 6" id="KW-0812">Transmembrane</keyword>
<protein>
    <submittedName>
        <fullName evidence="8">Aquaporin 1 (Colton blood group)</fullName>
    </submittedName>
</protein>
<keyword evidence="6" id="KW-0813">Transport</keyword>
<evidence type="ECO:0000256" key="5">
    <source>
        <dbReference type="ARBA" id="ARBA00023136"/>
    </source>
</evidence>
<dbReference type="HOGENOM" id="CLU_020019_3_3_1"/>
<feature type="transmembrane region" description="Helical" evidence="7">
    <location>
        <begin position="173"/>
        <end position="192"/>
    </location>
</feature>
<evidence type="ECO:0000256" key="7">
    <source>
        <dbReference type="SAM" id="Phobius"/>
    </source>
</evidence>
<dbReference type="EMBL" id="AFYH01058143">
    <property type="status" value="NOT_ANNOTATED_CDS"/>
    <property type="molecule type" value="Genomic_DNA"/>
</dbReference>
<sequence length="260" mass="28159">MKLLIRRKWTLSFLRAILAEFLGTAVFVFASLASTIIWNQIPLNIQMQKAHSSDNPVHISLTFGISVAVMSYCMGPISGAHLNPAVTSALLAGLRISPIKAVSYIFAQVLGAITASGFLYGLTPGQYRGNLGINSLSPGVTQLQAVGIEMAVTFQLVLCVFASSERKKDLANCIHLVVGLSVTLGHLVAIGYTGCSMNPARSLGPAVIISNYKNHWIFWMGPLAGGLLGTILYDFILAPRWKSFTDWQKMLKMGLKEESD</sequence>
<dbReference type="Proteomes" id="UP000008672">
    <property type="component" value="Unassembled WGS sequence"/>
</dbReference>
<evidence type="ECO:0000256" key="4">
    <source>
        <dbReference type="ARBA" id="ARBA00022989"/>
    </source>
</evidence>